<evidence type="ECO:0000313" key="2">
    <source>
        <dbReference type="Proteomes" id="UP000829398"/>
    </source>
</evidence>
<keyword evidence="1" id="KW-0472">Membrane</keyword>
<sequence length="260" mass="30307">MMMDDDMENGGLGPYQDRPRTFPNMRSKPYVPKYNSNNLAKAMGTVISKAASGIGSVLGTAFVAPFKSIFNGSCEDVCPGPWDIICFIEHLCVTNLVKLLMILGLCYIILLFCYLLFKVGICQCIVRSLCKMCWAACETYWYALEDITCFLWHKLLNTKRRNRRRRIRDAEWGYSSSSDGNDFSGYHRHLSSRRKRYMERNDWYGHDSHCGSRHHHVKLKTRQASFHLRGGGSRRLRNSRRLHSMKVRNPRRISKRRRLK</sequence>
<evidence type="ECO:0000313" key="1">
    <source>
        <dbReference type="EMBL" id="KAH9716507.1"/>
    </source>
</evidence>
<dbReference type="EMBL" id="CM039176">
    <property type="protein sequence ID" value="KAH9716507.1"/>
    <property type="molecule type" value="Genomic_DNA"/>
</dbReference>
<comment type="caution">
    <text evidence="1">The sequence shown here is derived from an EMBL/GenBank/DDBJ whole genome shotgun (WGS) entry which is preliminary data.</text>
</comment>
<gene>
    <name evidence="1" type="ORF">KPL71_021485</name>
</gene>
<dbReference type="Proteomes" id="UP000829398">
    <property type="component" value="Chromosome 7"/>
</dbReference>
<keyword evidence="1" id="KW-0812">Transmembrane</keyword>
<protein>
    <submittedName>
        <fullName evidence="1">Transmembrane protein</fullName>
    </submittedName>
</protein>
<proteinExistence type="predicted"/>
<accession>A0ACB8JGV1</accession>
<keyword evidence="2" id="KW-1185">Reference proteome</keyword>
<name>A0ACB8JGV1_CITSI</name>
<organism evidence="1 2">
    <name type="scientific">Citrus sinensis</name>
    <name type="common">Sweet orange</name>
    <name type="synonym">Citrus aurantium var. sinensis</name>
    <dbReference type="NCBI Taxonomy" id="2711"/>
    <lineage>
        <taxon>Eukaryota</taxon>
        <taxon>Viridiplantae</taxon>
        <taxon>Streptophyta</taxon>
        <taxon>Embryophyta</taxon>
        <taxon>Tracheophyta</taxon>
        <taxon>Spermatophyta</taxon>
        <taxon>Magnoliopsida</taxon>
        <taxon>eudicotyledons</taxon>
        <taxon>Gunneridae</taxon>
        <taxon>Pentapetalae</taxon>
        <taxon>rosids</taxon>
        <taxon>malvids</taxon>
        <taxon>Sapindales</taxon>
        <taxon>Rutaceae</taxon>
        <taxon>Aurantioideae</taxon>
        <taxon>Citrus</taxon>
    </lineage>
</organism>
<reference evidence="2" key="1">
    <citation type="journal article" date="2023" name="Hortic. Res.">
        <title>A chromosome-level phased genome enabling allele-level studies in sweet orange: a case study on citrus Huanglongbing tolerance.</title>
        <authorList>
            <person name="Wu B."/>
            <person name="Yu Q."/>
            <person name="Deng Z."/>
            <person name="Duan Y."/>
            <person name="Luo F."/>
            <person name="Gmitter F. Jr."/>
        </authorList>
    </citation>
    <scope>NUCLEOTIDE SEQUENCE [LARGE SCALE GENOMIC DNA]</scope>
    <source>
        <strain evidence="2">cv. Valencia</strain>
    </source>
</reference>